<evidence type="ECO:0000313" key="5">
    <source>
        <dbReference type="Proteomes" id="UP001500359"/>
    </source>
</evidence>
<evidence type="ECO:0000256" key="1">
    <source>
        <dbReference type="ARBA" id="ARBA00023125"/>
    </source>
</evidence>
<reference evidence="4 5" key="1">
    <citation type="journal article" date="2019" name="Int. J. Syst. Evol. Microbiol.">
        <title>The Global Catalogue of Microorganisms (GCM) 10K type strain sequencing project: providing services to taxonomists for standard genome sequencing and annotation.</title>
        <authorList>
            <consortium name="The Broad Institute Genomics Platform"/>
            <consortium name="The Broad Institute Genome Sequencing Center for Infectious Disease"/>
            <person name="Wu L."/>
            <person name="Ma J."/>
        </authorList>
    </citation>
    <scope>NUCLEOTIDE SEQUENCE [LARGE SCALE GENOMIC DNA]</scope>
    <source>
        <strain evidence="4 5">JCM 15896</strain>
    </source>
</reference>
<evidence type="ECO:0000259" key="3">
    <source>
        <dbReference type="PROSITE" id="PS50977"/>
    </source>
</evidence>
<gene>
    <name evidence="4" type="ORF">GCM10009114_05950</name>
</gene>
<comment type="caution">
    <text evidence="4">The sequence shown here is derived from an EMBL/GenBank/DDBJ whole genome shotgun (WGS) entry which is preliminary data.</text>
</comment>
<organism evidence="4 5">
    <name type="scientific">Aliiglaciecola litoralis</name>
    <dbReference type="NCBI Taxonomy" id="582857"/>
    <lineage>
        <taxon>Bacteria</taxon>
        <taxon>Pseudomonadati</taxon>
        <taxon>Pseudomonadota</taxon>
        <taxon>Gammaproteobacteria</taxon>
        <taxon>Alteromonadales</taxon>
        <taxon>Alteromonadaceae</taxon>
        <taxon>Aliiglaciecola</taxon>
    </lineage>
</organism>
<name>A0ABN1LDA7_9ALTE</name>
<dbReference type="SUPFAM" id="SSF46689">
    <property type="entry name" value="Homeodomain-like"/>
    <property type="match status" value="1"/>
</dbReference>
<dbReference type="Proteomes" id="UP001500359">
    <property type="component" value="Unassembled WGS sequence"/>
</dbReference>
<proteinExistence type="predicted"/>
<sequence length="189" mass="21635">MSSLQEKKAAFTRDLIMQSAIELAQECDIGDMSFKRVSENANISERTMFRYYTTRDAFLDELTLRLHALLELPALPEDASLLSGFLVDLYEKLDAQPRIVEVLFTSDLFDRVLHTTAKDRYLQLITLLEKSYPHCSNDMIKKSAANIRYILSASSWRYYRLAFGFDLKTSIESADMLVSQSLLQLKQGG</sequence>
<dbReference type="Gene3D" id="1.10.357.10">
    <property type="entry name" value="Tetracycline Repressor, domain 2"/>
    <property type="match status" value="1"/>
</dbReference>
<keyword evidence="1 2" id="KW-0238">DNA-binding</keyword>
<dbReference type="InterPro" id="IPR001647">
    <property type="entry name" value="HTH_TetR"/>
</dbReference>
<evidence type="ECO:0000256" key="2">
    <source>
        <dbReference type="PROSITE-ProRule" id="PRU00335"/>
    </source>
</evidence>
<evidence type="ECO:0000313" key="4">
    <source>
        <dbReference type="EMBL" id="GAA0853363.1"/>
    </source>
</evidence>
<accession>A0ABN1LDA7</accession>
<dbReference type="InterPro" id="IPR009057">
    <property type="entry name" value="Homeodomain-like_sf"/>
</dbReference>
<dbReference type="PROSITE" id="PS50977">
    <property type="entry name" value="HTH_TETR_2"/>
    <property type="match status" value="1"/>
</dbReference>
<feature type="DNA-binding region" description="H-T-H motif" evidence="2">
    <location>
        <begin position="33"/>
        <end position="52"/>
    </location>
</feature>
<feature type="domain" description="HTH tetR-type" evidence="3">
    <location>
        <begin position="10"/>
        <end position="70"/>
    </location>
</feature>
<dbReference type="RefSeq" id="WP_343856338.1">
    <property type="nucleotide sequence ID" value="NZ_BAAAFD010000001.1"/>
</dbReference>
<keyword evidence="5" id="KW-1185">Reference proteome</keyword>
<dbReference type="EMBL" id="BAAAFD010000001">
    <property type="protein sequence ID" value="GAA0853363.1"/>
    <property type="molecule type" value="Genomic_DNA"/>
</dbReference>
<protein>
    <recommendedName>
        <fullName evidence="3">HTH tetR-type domain-containing protein</fullName>
    </recommendedName>
</protein>